<accession>A0A147FB87</accession>
<gene>
    <name evidence="3" type="ORF">RSA3_02800</name>
</gene>
<protein>
    <submittedName>
        <fullName evidence="3">Uncharacterized protein</fullName>
    </submittedName>
</protein>
<feature type="transmembrane region" description="Helical" evidence="2">
    <location>
        <begin position="112"/>
        <end position="132"/>
    </location>
</feature>
<dbReference type="Proteomes" id="UP000072189">
    <property type="component" value="Unassembled WGS sequence"/>
</dbReference>
<keyword evidence="2" id="KW-0472">Membrane</keyword>
<reference evidence="3 4" key="1">
    <citation type="journal article" date="2016" name="Front. Microbiol.">
        <title>Genomic Resource of Rice Seed Associated Bacteria.</title>
        <authorList>
            <person name="Midha S."/>
            <person name="Bansal K."/>
            <person name="Sharma S."/>
            <person name="Kumar N."/>
            <person name="Patil P.P."/>
            <person name="Chaudhry V."/>
            <person name="Patil P.B."/>
        </authorList>
    </citation>
    <scope>NUCLEOTIDE SEQUENCE [LARGE SCALE GENOMIC DNA]</scope>
    <source>
        <strain evidence="3 4">RSA3</strain>
    </source>
</reference>
<dbReference type="PATRIC" id="fig|2033.7.peg.842"/>
<feature type="region of interest" description="Disordered" evidence="1">
    <location>
        <begin position="1"/>
        <end position="27"/>
    </location>
</feature>
<feature type="transmembrane region" description="Helical" evidence="2">
    <location>
        <begin position="65"/>
        <end position="91"/>
    </location>
</feature>
<evidence type="ECO:0000256" key="1">
    <source>
        <dbReference type="SAM" id="MobiDB-lite"/>
    </source>
</evidence>
<name>A0A147FB87_MICTE</name>
<feature type="transmembrane region" description="Helical" evidence="2">
    <location>
        <begin position="138"/>
        <end position="157"/>
    </location>
</feature>
<dbReference type="AlphaFoldDB" id="A0A147FB87"/>
<evidence type="ECO:0000256" key="2">
    <source>
        <dbReference type="SAM" id="Phobius"/>
    </source>
</evidence>
<organism evidence="3 4">
    <name type="scientific">Microbacterium testaceum</name>
    <name type="common">Aureobacterium testaceum</name>
    <name type="synonym">Brevibacterium testaceum</name>
    <dbReference type="NCBI Taxonomy" id="2033"/>
    <lineage>
        <taxon>Bacteria</taxon>
        <taxon>Bacillati</taxon>
        <taxon>Actinomycetota</taxon>
        <taxon>Actinomycetes</taxon>
        <taxon>Micrococcales</taxon>
        <taxon>Microbacteriaceae</taxon>
        <taxon>Microbacterium</taxon>
    </lineage>
</organism>
<keyword evidence="2" id="KW-0812">Transmembrane</keyword>
<keyword evidence="2" id="KW-1133">Transmembrane helix</keyword>
<evidence type="ECO:0000313" key="3">
    <source>
        <dbReference type="EMBL" id="KTS13850.1"/>
    </source>
</evidence>
<comment type="caution">
    <text evidence="3">The sequence shown here is derived from an EMBL/GenBank/DDBJ whole genome shotgun (WGS) entry which is preliminary data.</text>
</comment>
<feature type="compositionally biased region" description="Polar residues" evidence="1">
    <location>
        <begin position="12"/>
        <end position="26"/>
    </location>
</feature>
<proteinExistence type="predicted"/>
<dbReference type="EMBL" id="LDRV01000015">
    <property type="protein sequence ID" value="KTS13850.1"/>
    <property type="molecule type" value="Genomic_DNA"/>
</dbReference>
<evidence type="ECO:0000313" key="4">
    <source>
        <dbReference type="Proteomes" id="UP000072189"/>
    </source>
</evidence>
<sequence length="188" mass="18836">MTATIPPVAATGGNSVPQNVSVSTPPSARATPLRHVIATPEAIYGTILVSGVLAGTQPGVSLTDVFFSGILASTAIWTAHVVAVTIATHGVRGNTFSGVRASISLALTHSSGILIGPIMPIALLALGVVGVLPETASFASASVSGLVILAVLGWLALAERGARWYVRLFGALLTALAGLVAAILKGLI</sequence>
<feature type="transmembrane region" description="Helical" evidence="2">
    <location>
        <begin position="164"/>
        <end position="184"/>
    </location>
</feature>